<accession>A0ABW5J5A0</accession>
<dbReference type="EMBL" id="JBHULC010000009">
    <property type="protein sequence ID" value="MFD2521201.1"/>
    <property type="molecule type" value="Genomic_DNA"/>
</dbReference>
<protein>
    <submittedName>
        <fullName evidence="18">TonB-dependent siderophore receptor</fullName>
    </submittedName>
</protein>
<dbReference type="InterPro" id="IPR039426">
    <property type="entry name" value="TonB-dep_rcpt-like"/>
</dbReference>
<evidence type="ECO:0000256" key="8">
    <source>
        <dbReference type="ARBA" id="ARBA00023004"/>
    </source>
</evidence>
<comment type="subcellular location">
    <subcellularLocation>
        <location evidence="1 14">Cell outer membrane</location>
        <topology evidence="1 14">Multi-pass membrane protein</topology>
    </subcellularLocation>
</comment>
<keyword evidence="7 16" id="KW-0732">Signal</keyword>
<keyword evidence="3 14" id="KW-0813">Transport</keyword>
<dbReference type="Pfam" id="PF00593">
    <property type="entry name" value="TonB_dep_Rec_b-barrel"/>
    <property type="match status" value="1"/>
</dbReference>
<dbReference type="PROSITE" id="PS50206">
    <property type="entry name" value="RHODANESE_3"/>
    <property type="match status" value="1"/>
</dbReference>
<dbReference type="InterPro" id="IPR013784">
    <property type="entry name" value="Carb-bd-like_fold"/>
</dbReference>
<dbReference type="Gene3D" id="2.40.170.20">
    <property type="entry name" value="TonB-dependent receptor, beta-barrel domain"/>
    <property type="match status" value="1"/>
</dbReference>
<keyword evidence="5" id="KW-0410">Iron transport</keyword>
<dbReference type="PROSITE" id="PS52016">
    <property type="entry name" value="TONB_DEPENDENT_REC_3"/>
    <property type="match status" value="1"/>
</dbReference>
<name>A0ABW5J5A0_9BACT</name>
<evidence type="ECO:0000256" key="6">
    <source>
        <dbReference type="ARBA" id="ARBA00022692"/>
    </source>
</evidence>
<evidence type="ECO:0000256" key="16">
    <source>
        <dbReference type="SAM" id="SignalP"/>
    </source>
</evidence>
<dbReference type="NCBIfam" id="TIGR01783">
    <property type="entry name" value="TonB-siderophor"/>
    <property type="match status" value="1"/>
</dbReference>
<feature type="domain" description="Rhodanese" evidence="17">
    <location>
        <begin position="731"/>
        <end position="767"/>
    </location>
</feature>
<evidence type="ECO:0000256" key="3">
    <source>
        <dbReference type="ARBA" id="ARBA00022448"/>
    </source>
</evidence>
<evidence type="ECO:0000256" key="4">
    <source>
        <dbReference type="ARBA" id="ARBA00022452"/>
    </source>
</evidence>
<dbReference type="Gene3D" id="2.60.40.1120">
    <property type="entry name" value="Carboxypeptidase-like, regulatory domain"/>
    <property type="match status" value="1"/>
</dbReference>
<evidence type="ECO:0000256" key="2">
    <source>
        <dbReference type="ARBA" id="ARBA00009810"/>
    </source>
</evidence>
<dbReference type="RefSeq" id="WP_340237290.1">
    <property type="nucleotide sequence ID" value="NZ_JBBEWC010000007.1"/>
</dbReference>
<organism evidence="18 19">
    <name type="scientific">Emticicia soli</name>
    <dbReference type="NCBI Taxonomy" id="2027878"/>
    <lineage>
        <taxon>Bacteria</taxon>
        <taxon>Pseudomonadati</taxon>
        <taxon>Bacteroidota</taxon>
        <taxon>Cytophagia</taxon>
        <taxon>Cytophagales</taxon>
        <taxon>Leadbetterellaceae</taxon>
        <taxon>Emticicia</taxon>
    </lineage>
</organism>
<dbReference type="Gene3D" id="2.170.130.10">
    <property type="entry name" value="TonB-dependent receptor, plug domain"/>
    <property type="match status" value="1"/>
</dbReference>
<dbReference type="InterPro" id="IPR036942">
    <property type="entry name" value="Beta-barrel_TonB_sf"/>
</dbReference>
<feature type="signal peptide" evidence="16">
    <location>
        <begin position="1"/>
        <end position="18"/>
    </location>
</feature>
<evidence type="ECO:0000313" key="19">
    <source>
        <dbReference type="Proteomes" id="UP001597510"/>
    </source>
</evidence>
<proteinExistence type="inferred from homology"/>
<dbReference type="SUPFAM" id="SSF49452">
    <property type="entry name" value="Starch-binding domain-like"/>
    <property type="match status" value="1"/>
</dbReference>
<dbReference type="PANTHER" id="PTHR32552">
    <property type="entry name" value="FERRICHROME IRON RECEPTOR-RELATED"/>
    <property type="match status" value="1"/>
</dbReference>
<sequence>MKLSFTVLLVMCSAWVFGQNGTLKGKVTTNDGKPAEFVNVIIKGANRGAVADIDGNYQIGNVKPGEYVAQVSFIGLKAETKKFSIKADETVTLDFEMEISANQLQEVVVSANPSKYVTDYPSISLRLKTPLLEVPQNIQVVTRQVIQDQQIFDMLEGVTRNVSGATRVEHWDTYAQINMRGSRIAAFRNGMNVQSTWGPLAEDMSMVERVEFVKGPAGFMLANGEPSGFYNVVTKKPTGINKGEANMTVGSFNTYRTALDFDGKLSQDGKVLYRLNLMGQTKGSHRDYEFNNRISIAPVLKFQFTPNTSLTAEYTYQFNQMSVIGSNYAFSKKGMADLPVNFTTAEPNMDPSNINDNTLFLSLAHSLNDNWKLTGQLAYMKYSQIGQSIWPSGFSANGDTLIRGASIWDVLGITKVGQFFVNGDVKTGPVNHRILGGLDMGQKDFYHDWAQGGAYSGPAGFNIYNPVYGTVPASAYPKYDRSLSLRQRGVYYAQSYAAIYLQDELRFFEDKLRLTLAGRYTNAQDSDPYSGIGKAEKFTPRVGLSYSINKNTSVYAVFDEAFVPQAGATFQGKSFDPITGNNKEIGIKREWLGGLWSTSVSAYNITKNNVLTADPNNQYFSIQLGQTQVKGIEFDLRGQIMHGLDLTLNYAYTDGKVTKDTEEKNVGVQIPGTSKNVANAWLSYKATNGALKGFGVSLGGQFIAGRSSWYVFDGSKQGLPNYFKMDGAVSYQANKFAVALNVNNITNAYLYMGAFYDWSQFYYWQTEAKRNLRLSINYKF</sequence>
<evidence type="ECO:0000256" key="1">
    <source>
        <dbReference type="ARBA" id="ARBA00004571"/>
    </source>
</evidence>
<gene>
    <name evidence="18" type="ORF">ACFSR2_09920</name>
</gene>
<comment type="similarity">
    <text evidence="2 14 15">Belongs to the TonB-dependent receptor family.</text>
</comment>
<dbReference type="InterPro" id="IPR012910">
    <property type="entry name" value="Plug_dom"/>
</dbReference>
<keyword evidence="4 14" id="KW-1134">Transmembrane beta strand</keyword>
<dbReference type="InterPro" id="IPR010105">
    <property type="entry name" value="TonB_sidphr_rcpt"/>
</dbReference>
<dbReference type="SUPFAM" id="SSF56935">
    <property type="entry name" value="Porins"/>
    <property type="match status" value="1"/>
</dbReference>
<dbReference type="Proteomes" id="UP001597510">
    <property type="component" value="Unassembled WGS sequence"/>
</dbReference>
<feature type="chain" id="PRO_5046715722" evidence="16">
    <location>
        <begin position="19"/>
        <end position="780"/>
    </location>
</feature>
<keyword evidence="12 18" id="KW-0675">Receptor</keyword>
<evidence type="ECO:0000256" key="15">
    <source>
        <dbReference type="RuleBase" id="RU003357"/>
    </source>
</evidence>
<dbReference type="CDD" id="cd01347">
    <property type="entry name" value="ligand_gated_channel"/>
    <property type="match status" value="1"/>
</dbReference>
<evidence type="ECO:0000256" key="7">
    <source>
        <dbReference type="ARBA" id="ARBA00022729"/>
    </source>
</evidence>
<dbReference type="InterPro" id="IPR001763">
    <property type="entry name" value="Rhodanese-like_dom"/>
</dbReference>
<dbReference type="InterPro" id="IPR037066">
    <property type="entry name" value="Plug_dom_sf"/>
</dbReference>
<evidence type="ECO:0000256" key="5">
    <source>
        <dbReference type="ARBA" id="ARBA00022496"/>
    </source>
</evidence>
<keyword evidence="13 14" id="KW-0998">Cell outer membrane</keyword>
<keyword evidence="19" id="KW-1185">Reference proteome</keyword>
<dbReference type="Pfam" id="PF07715">
    <property type="entry name" value="Plug"/>
    <property type="match status" value="1"/>
</dbReference>
<evidence type="ECO:0000256" key="14">
    <source>
        <dbReference type="PROSITE-ProRule" id="PRU01360"/>
    </source>
</evidence>
<keyword evidence="10 15" id="KW-0798">TonB box</keyword>
<keyword evidence="11 14" id="KW-0472">Membrane</keyword>
<dbReference type="Pfam" id="PF13715">
    <property type="entry name" value="CarbopepD_reg_2"/>
    <property type="match status" value="1"/>
</dbReference>
<keyword evidence="8" id="KW-0408">Iron</keyword>
<evidence type="ECO:0000256" key="10">
    <source>
        <dbReference type="ARBA" id="ARBA00023077"/>
    </source>
</evidence>
<evidence type="ECO:0000259" key="17">
    <source>
        <dbReference type="PROSITE" id="PS50206"/>
    </source>
</evidence>
<evidence type="ECO:0000256" key="11">
    <source>
        <dbReference type="ARBA" id="ARBA00023136"/>
    </source>
</evidence>
<evidence type="ECO:0000313" key="18">
    <source>
        <dbReference type="EMBL" id="MFD2521201.1"/>
    </source>
</evidence>
<keyword evidence="6 14" id="KW-0812">Transmembrane</keyword>
<evidence type="ECO:0000256" key="12">
    <source>
        <dbReference type="ARBA" id="ARBA00023170"/>
    </source>
</evidence>
<evidence type="ECO:0000256" key="9">
    <source>
        <dbReference type="ARBA" id="ARBA00023065"/>
    </source>
</evidence>
<reference evidence="19" key="1">
    <citation type="journal article" date="2019" name="Int. J. Syst. Evol. Microbiol.">
        <title>The Global Catalogue of Microorganisms (GCM) 10K type strain sequencing project: providing services to taxonomists for standard genome sequencing and annotation.</title>
        <authorList>
            <consortium name="The Broad Institute Genomics Platform"/>
            <consortium name="The Broad Institute Genome Sequencing Center for Infectious Disease"/>
            <person name="Wu L."/>
            <person name="Ma J."/>
        </authorList>
    </citation>
    <scope>NUCLEOTIDE SEQUENCE [LARGE SCALE GENOMIC DNA]</scope>
    <source>
        <strain evidence="19">KCTC 52344</strain>
    </source>
</reference>
<comment type="caution">
    <text evidence="18">The sequence shown here is derived from an EMBL/GenBank/DDBJ whole genome shotgun (WGS) entry which is preliminary data.</text>
</comment>
<dbReference type="PANTHER" id="PTHR32552:SF68">
    <property type="entry name" value="FERRICHROME OUTER MEMBRANE TRANSPORTER_PHAGE RECEPTOR"/>
    <property type="match status" value="1"/>
</dbReference>
<evidence type="ECO:0000256" key="13">
    <source>
        <dbReference type="ARBA" id="ARBA00023237"/>
    </source>
</evidence>
<dbReference type="InterPro" id="IPR000531">
    <property type="entry name" value="Beta-barrel_TonB"/>
</dbReference>
<keyword evidence="9" id="KW-0406">Ion transport</keyword>